<dbReference type="Gene3D" id="3.40.50.300">
    <property type="entry name" value="P-loop containing nucleotide triphosphate hydrolases"/>
    <property type="match status" value="1"/>
</dbReference>
<dbReference type="AlphaFoldDB" id="A0A8H7XLH9"/>
<dbReference type="Pfam" id="PF24883">
    <property type="entry name" value="NPHP3_N"/>
    <property type="match status" value="1"/>
</dbReference>
<evidence type="ECO:0000259" key="2">
    <source>
        <dbReference type="Pfam" id="PF24883"/>
    </source>
</evidence>
<comment type="caution">
    <text evidence="3">The sequence shown here is derived from an EMBL/GenBank/DDBJ whole genome shotgun (WGS) entry which is preliminary data.</text>
</comment>
<name>A0A8H7XLH9_PSICU</name>
<dbReference type="InterPro" id="IPR056884">
    <property type="entry name" value="NPHP3-like_N"/>
</dbReference>
<reference evidence="3" key="1">
    <citation type="submission" date="2021-02" db="EMBL/GenBank/DDBJ databases">
        <title>Psilocybe cubensis genome.</title>
        <authorList>
            <person name="Mckernan K.J."/>
            <person name="Crawford S."/>
            <person name="Trippe A."/>
            <person name="Kane L.T."/>
            <person name="Mclaughlin S."/>
        </authorList>
    </citation>
    <scope>NUCLEOTIDE SEQUENCE [LARGE SCALE GENOMIC DNA]</scope>
    <source>
        <strain evidence="3">MGC-MH-2018</strain>
    </source>
</reference>
<sequence>MFENSQNLLITGGTFTAQTIFPSRNEGHEGLTSIQDKIAVGAFHNSAERYDPPKCHPNTREIVLKKIMDWVRDANNFFMWLYGPAGAGKSAIAQTIADMCYTEGLLVASFFFSRNSVNRKDETLLITTIAYQLSIAIPETRERIGKAVELDPMILSKSLEAQIQSLIVEPLNEAALEDRSTTSRPRLIIIDGLDECGVPKVQRYILDTLLSASQKLCLPLLFLIASRPDPHIRDAFNQDLLNSLTTRIVLDDSYQPDDDIRVFLLSRFNDVKRKHPTLMHRRPPWPAPMDVELLVQKSSGQFIYASTVMKYVDSHHHWPPDRLDIAFGLSMTDDNTPLAELDRFYHHILSSVADIGRVIDFFMFLLLVQFWTKTRNIVEDFLFLRRGELDIVLCDLHSLVSIPEPEDESTELRVFHASFPDFLLDRSRSGKFHLNAASASARIVRYCIRHFKDPNVMCQDGINHHNIRSLFMLQILTAEITTQLLDDVCDVDMGMQLSFWTSDDNVIGVYEHDNKRLISFLMWLASQHHRGMSLLRFFNGPVDQWILSRIRDYPHQYLFNLLLTAGTLTNFTTTDIFTILGPESVATMDINSSIQKPRRFDPLQIYSPKDEYKPFYSILTEFLRDASRSKDFYVGENHYATLSIYVAVFLIHNIMRPPPVNTNPQTIHPRASQEAQKLGCYLLTESLLKSPNSPDLARVLQNYNPRIESIAPLNEDIEKSVGAAFEYLRRFQNRGNPDTLLYIAYQNMKREIPSPNGYITWRPPSLLVGLLDYDVTF</sequence>
<evidence type="ECO:0000256" key="1">
    <source>
        <dbReference type="ARBA" id="ARBA00022737"/>
    </source>
</evidence>
<evidence type="ECO:0000313" key="3">
    <source>
        <dbReference type="EMBL" id="KAG5162777.1"/>
    </source>
</evidence>
<dbReference type="PANTHER" id="PTHR10039">
    <property type="entry name" value="AMELOGENIN"/>
    <property type="match status" value="1"/>
</dbReference>
<dbReference type="EMBL" id="JAFIQS010000017">
    <property type="protein sequence ID" value="KAG5162777.1"/>
    <property type="molecule type" value="Genomic_DNA"/>
</dbReference>
<dbReference type="SUPFAM" id="SSF52540">
    <property type="entry name" value="P-loop containing nucleoside triphosphate hydrolases"/>
    <property type="match status" value="1"/>
</dbReference>
<gene>
    <name evidence="3" type="ORF">JR316_012161</name>
</gene>
<organism evidence="3">
    <name type="scientific">Psilocybe cubensis</name>
    <name type="common">Psychedelic mushroom</name>
    <name type="synonym">Stropharia cubensis</name>
    <dbReference type="NCBI Taxonomy" id="181762"/>
    <lineage>
        <taxon>Eukaryota</taxon>
        <taxon>Fungi</taxon>
        <taxon>Dikarya</taxon>
        <taxon>Basidiomycota</taxon>
        <taxon>Agaricomycotina</taxon>
        <taxon>Agaricomycetes</taxon>
        <taxon>Agaricomycetidae</taxon>
        <taxon>Agaricales</taxon>
        <taxon>Agaricineae</taxon>
        <taxon>Strophariaceae</taxon>
        <taxon>Psilocybe</taxon>
    </lineage>
</organism>
<accession>A0A8H7XLH9</accession>
<feature type="domain" description="Nephrocystin 3-like N-terminal" evidence="2">
    <location>
        <begin position="66"/>
        <end position="227"/>
    </location>
</feature>
<dbReference type="InterPro" id="IPR027417">
    <property type="entry name" value="P-loop_NTPase"/>
</dbReference>
<keyword evidence="1" id="KW-0677">Repeat</keyword>
<protein>
    <recommendedName>
        <fullName evidence="2">Nephrocystin 3-like N-terminal domain-containing protein</fullName>
    </recommendedName>
</protein>
<proteinExistence type="predicted"/>